<keyword evidence="4" id="KW-1185">Reference proteome</keyword>
<sequence>MSRVRTERLVNLVICLLSTRRFLTSSQIAQTVAGYEHDEDDLKAHDAFQRMFERDKAELRDLGVPVEMGTPSAFDPEAGYRIARRDYALPDIHLEPDEAAAVGLATRFWHVRGLASAAASGLLKLRAAGVEVDSQATLPVEPVVAADPAVDTILAAVRNRRAVTFGYRRPEDDEPANRHLQPWGVVSWRGRWYVVGHDIDRGASRCFRLSRVVGTLKAYGPSGKFEPPEKVDLVGYVASNETPARQSKATVRIRVGTCAGLRRWAIEVQPSDSYPGWETVFLPYRDPGSLAGRLVGYGADVVAVEPADVRQAVIDRLTALAGATAPVAVEGDR</sequence>
<dbReference type="InterPro" id="IPR026881">
    <property type="entry name" value="WYL_dom"/>
</dbReference>
<protein>
    <submittedName>
        <fullName evidence="3">WYL domain-containing protein</fullName>
    </submittedName>
</protein>
<dbReference type="InterPro" id="IPR051534">
    <property type="entry name" value="CBASS_pafABC_assoc_protein"/>
</dbReference>
<gene>
    <name evidence="3" type="ORF">GCM10009765_50050</name>
</gene>
<reference evidence="3 4" key="1">
    <citation type="journal article" date="2019" name="Int. J. Syst. Evol. Microbiol.">
        <title>The Global Catalogue of Microorganisms (GCM) 10K type strain sequencing project: providing services to taxonomists for standard genome sequencing and annotation.</title>
        <authorList>
            <consortium name="The Broad Institute Genomics Platform"/>
            <consortium name="The Broad Institute Genome Sequencing Center for Infectious Disease"/>
            <person name="Wu L."/>
            <person name="Ma J."/>
        </authorList>
    </citation>
    <scope>NUCLEOTIDE SEQUENCE [LARGE SCALE GENOMIC DNA]</scope>
    <source>
        <strain evidence="3 4">JCM 14718</strain>
    </source>
</reference>
<dbReference type="Pfam" id="PF25583">
    <property type="entry name" value="WCX"/>
    <property type="match status" value="1"/>
</dbReference>
<dbReference type="PROSITE" id="PS52050">
    <property type="entry name" value="WYL"/>
    <property type="match status" value="1"/>
</dbReference>
<name>A0ABN2HWL1_9ACTN</name>
<accession>A0ABN2HWL1</accession>
<dbReference type="PANTHER" id="PTHR34580">
    <property type="match status" value="1"/>
</dbReference>
<organism evidence="3 4">
    <name type="scientific">Fodinicola feengrottensis</name>
    <dbReference type="NCBI Taxonomy" id="435914"/>
    <lineage>
        <taxon>Bacteria</taxon>
        <taxon>Bacillati</taxon>
        <taxon>Actinomycetota</taxon>
        <taxon>Actinomycetes</taxon>
        <taxon>Mycobacteriales</taxon>
        <taxon>Fodinicola</taxon>
    </lineage>
</organism>
<feature type="domain" description="WCX" evidence="2">
    <location>
        <begin position="248"/>
        <end position="321"/>
    </location>
</feature>
<dbReference type="RefSeq" id="WP_344312913.1">
    <property type="nucleotide sequence ID" value="NZ_BAAANY010000020.1"/>
</dbReference>
<dbReference type="PANTHER" id="PTHR34580:SF3">
    <property type="entry name" value="PROTEIN PAFB"/>
    <property type="match status" value="1"/>
</dbReference>
<dbReference type="EMBL" id="BAAANY010000020">
    <property type="protein sequence ID" value="GAA1694782.1"/>
    <property type="molecule type" value="Genomic_DNA"/>
</dbReference>
<dbReference type="Pfam" id="PF13280">
    <property type="entry name" value="WYL"/>
    <property type="match status" value="1"/>
</dbReference>
<dbReference type="InterPro" id="IPR057727">
    <property type="entry name" value="WCX_dom"/>
</dbReference>
<evidence type="ECO:0000259" key="2">
    <source>
        <dbReference type="Pfam" id="PF25583"/>
    </source>
</evidence>
<evidence type="ECO:0000313" key="4">
    <source>
        <dbReference type="Proteomes" id="UP001500618"/>
    </source>
</evidence>
<evidence type="ECO:0000259" key="1">
    <source>
        <dbReference type="Pfam" id="PF13280"/>
    </source>
</evidence>
<dbReference type="Proteomes" id="UP001500618">
    <property type="component" value="Unassembled WGS sequence"/>
</dbReference>
<evidence type="ECO:0000313" key="3">
    <source>
        <dbReference type="EMBL" id="GAA1694782.1"/>
    </source>
</evidence>
<feature type="domain" description="WYL" evidence="1">
    <location>
        <begin position="149"/>
        <end position="212"/>
    </location>
</feature>
<comment type="caution">
    <text evidence="3">The sequence shown here is derived from an EMBL/GenBank/DDBJ whole genome shotgun (WGS) entry which is preliminary data.</text>
</comment>
<proteinExistence type="predicted"/>